<evidence type="ECO:0000259" key="2">
    <source>
        <dbReference type="Pfam" id="PF18623"/>
    </source>
</evidence>
<comment type="caution">
    <text evidence="3">The sequence shown here is derived from an EMBL/GenBank/DDBJ whole genome shotgun (WGS) entry which is preliminary data.</text>
</comment>
<feature type="region of interest" description="Disordered" evidence="1">
    <location>
        <begin position="321"/>
        <end position="352"/>
    </location>
</feature>
<evidence type="ECO:0000313" key="3">
    <source>
        <dbReference type="EMBL" id="REL31288.1"/>
    </source>
</evidence>
<reference evidence="4" key="1">
    <citation type="submission" date="2018-08" db="EMBL/GenBank/DDBJ databases">
        <title>Thalassotalea euphylliae genome.</title>
        <authorList>
            <person name="Summers S."/>
            <person name="Rice S.A."/>
            <person name="Freckelton M.L."/>
            <person name="Nedved B.T."/>
            <person name="Hadfield M.G."/>
        </authorList>
    </citation>
    <scope>NUCLEOTIDE SEQUENCE [LARGE SCALE GENOMIC DNA]</scope>
    <source>
        <strain evidence="4">H3</strain>
    </source>
</reference>
<sequence>MQGLRIGQFEDDTTLNVIGHLFRPISGGAWELSLCLSPSQNTRSLRFSMAPVLVRERLYNPVQKAEKKNAKEQLLILDASRWQTCRFSDCPAYQSTNKKELQQYCFSIPTPSGKMIYLPQFELARALFFHDGYMARAALVPNQLVMDFDVQVSWEFDKANINVMPHYPVTSLNEPSARSILSWILLDESACQSFNSIAQYQMLKGQNLGVHREWNFQFNPPPLGNVELELRGKYDDKTKSFFAFEIESIKNVRVDIPSLIEFYHPKFKEYVKGKGQREQGYSGEPPEEYIVTDEDRVVYEENVTLRPPLVSFEFTQPFKTVKRPKERKPSVAGKNEDDHEAELLGEDVSVGDKNASGDLPGGEFEGAVDDTDHSYIYLNKFECFQKMLKLLTTKYGCDVSVNLRKLKRRGRSSNHLLSSTGEARYFLDACIKSGSSVFHALELDMSDGRHYLSTMLLELPSENSWLEHIEILESELQRLSLRWPSKYLTMLCGKDHYRGVAHPETSYHNGKLEAAIIEHWAERFFGWIDQLGK</sequence>
<proteinExistence type="predicted"/>
<evidence type="ECO:0000256" key="1">
    <source>
        <dbReference type="SAM" id="MobiDB-lite"/>
    </source>
</evidence>
<dbReference type="Pfam" id="PF18623">
    <property type="entry name" value="TnsE_C"/>
    <property type="match status" value="1"/>
</dbReference>
<dbReference type="InterPro" id="IPR041419">
    <property type="entry name" value="TnsE_C"/>
</dbReference>
<feature type="domain" description="TnsE C-terminal" evidence="2">
    <location>
        <begin position="379"/>
        <end position="524"/>
    </location>
</feature>
<evidence type="ECO:0000313" key="4">
    <source>
        <dbReference type="Proteomes" id="UP000256899"/>
    </source>
</evidence>
<organism evidence="3 4">
    <name type="scientific">Thalassotalea euphylliae</name>
    <dbReference type="NCBI Taxonomy" id="1655234"/>
    <lineage>
        <taxon>Bacteria</taxon>
        <taxon>Pseudomonadati</taxon>
        <taxon>Pseudomonadota</taxon>
        <taxon>Gammaproteobacteria</taxon>
        <taxon>Alteromonadales</taxon>
        <taxon>Colwelliaceae</taxon>
        <taxon>Thalassotalea</taxon>
    </lineage>
</organism>
<protein>
    <submittedName>
        <fullName evidence="3">Transcriptional antiterminator</fullName>
    </submittedName>
</protein>
<keyword evidence="4" id="KW-1185">Reference proteome</keyword>
<gene>
    <name evidence="3" type="ORF">DXX94_11520</name>
</gene>
<dbReference type="AlphaFoldDB" id="A0A3E0U2Y6"/>
<dbReference type="EMBL" id="QUOT01000001">
    <property type="protein sequence ID" value="REL31288.1"/>
    <property type="molecule type" value="Genomic_DNA"/>
</dbReference>
<accession>A0A3E0U2Y6</accession>
<dbReference type="Proteomes" id="UP000256899">
    <property type="component" value="Unassembled WGS sequence"/>
</dbReference>
<name>A0A3E0U2Y6_9GAMM</name>
<dbReference type="RefSeq" id="WP_116016002.1">
    <property type="nucleotide sequence ID" value="NZ_QUOT01000001.1"/>
</dbReference>